<evidence type="ECO:0000313" key="1">
    <source>
        <dbReference type="EMBL" id="JAD33765.1"/>
    </source>
</evidence>
<protein>
    <submittedName>
        <fullName evidence="1">Uncharacterized protein</fullName>
    </submittedName>
</protein>
<name>A0A0A8ZAL1_ARUDO</name>
<accession>A0A0A8ZAL1</accession>
<reference evidence="1" key="1">
    <citation type="submission" date="2014-09" db="EMBL/GenBank/DDBJ databases">
        <authorList>
            <person name="Magalhaes I.L.F."/>
            <person name="Oliveira U."/>
            <person name="Santos F.R."/>
            <person name="Vidigal T.H.D.A."/>
            <person name="Brescovit A.D."/>
            <person name="Santos A.J."/>
        </authorList>
    </citation>
    <scope>NUCLEOTIDE SEQUENCE</scope>
    <source>
        <tissue evidence="1">Shoot tissue taken approximately 20 cm above the soil surface</tissue>
    </source>
</reference>
<sequence>MLLFPLNF</sequence>
<organism evidence="1">
    <name type="scientific">Arundo donax</name>
    <name type="common">Giant reed</name>
    <name type="synonym">Donax arundinaceus</name>
    <dbReference type="NCBI Taxonomy" id="35708"/>
    <lineage>
        <taxon>Eukaryota</taxon>
        <taxon>Viridiplantae</taxon>
        <taxon>Streptophyta</taxon>
        <taxon>Embryophyta</taxon>
        <taxon>Tracheophyta</taxon>
        <taxon>Spermatophyta</taxon>
        <taxon>Magnoliopsida</taxon>
        <taxon>Liliopsida</taxon>
        <taxon>Poales</taxon>
        <taxon>Poaceae</taxon>
        <taxon>PACMAD clade</taxon>
        <taxon>Arundinoideae</taxon>
        <taxon>Arundineae</taxon>
        <taxon>Arundo</taxon>
    </lineage>
</organism>
<dbReference type="EMBL" id="GBRH01264130">
    <property type="protein sequence ID" value="JAD33765.1"/>
    <property type="molecule type" value="Transcribed_RNA"/>
</dbReference>
<proteinExistence type="predicted"/>
<reference evidence="1" key="2">
    <citation type="journal article" date="2015" name="Data Brief">
        <title>Shoot transcriptome of the giant reed, Arundo donax.</title>
        <authorList>
            <person name="Barrero R.A."/>
            <person name="Guerrero F.D."/>
            <person name="Moolhuijzen P."/>
            <person name="Goolsby J.A."/>
            <person name="Tidwell J."/>
            <person name="Bellgard S.E."/>
            <person name="Bellgard M.I."/>
        </authorList>
    </citation>
    <scope>NUCLEOTIDE SEQUENCE</scope>
    <source>
        <tissue evidence="1">Shoot tissue taken approximately 20 cm above the soil surface</tissue>
    </source>
</reference>